<dbReference type="Gene3D" id="3.40.630.30">
    <property type="match status" value="1"/>
</dbReference>
<protein>
    <submittedName>
        <fullName evidence="2">GNAT family N-acetyltransferase</fullName>
    </submittedName>
</protein>
<accession>A0AAW5E794</accession>
<evidence type="ECO:0000259" key="1">
    <source>
        <dbReference type="PROSITE" id="PS51186"/>
    </source>
</evidence>
<dbReference type="PANTHER" id="PTHR43441">
    <property type="entry name" value="RIBOSOMAL-PROTEIN-SERINE ACETYLTRANSFERASE"/>
    <property type="match status" value="1"/>
</dbReference>
<dbReference type="AlphaFoldDB" id="A0AAW5E794"/>
<keyword evidence="3" id="KW-1185">Reference proteome</keyword>
<name>A0AAW5E794_9BACI</name>
<comment type="caution">
    <text evidence="2">The sequence shown here is derived from an EMBL/GenBank/DDBJ whole genome shotgun (WGS) entry which is preliminary data.</text>
</comment>
<reference evidence="2" key="1">
    <citation type="submission" date="2022-02" db="EMBL/GenBank/DDBJ databases">
        <title>Fredinandcohnia quinoae sp. nov. isolated from Chenopodium quinoa seeds.</title>
        <authorList>
            <person name="Saati-Santamaria Z."/>
            <person name="Flores-Felix J.D."/>
            <person name="Igual J.M."/>
            <person name="Velazquez E."/>
            <person name="Garcia-Fraile P."/>
            <person name="Martinez-Molina E."/>
        </authorList>
    </citation>
    <scope>NUCLEOTIDE SEQUENCE</scope>
    <source>
        <strain evidence="2">SECRCQ15</strain>
    </source>
</reference>
<dbReference type="PROSITE" id="PS51186">
    <property type="entry name" value="GNAT"/>
    <property type="match status" value="1"/>
</dbReference>
<dbReference type="GO" id="GO:0008999">
    <property type="term" value="F:protein-N-terminal-alanine acetyltransferase activity"/>
    <property type="evidence" value="ECO:0007669"/>
    <property type="project" value="TreeGrafter"/>
</dbReference>
<dbReference type="GO" id="GO:0005737">
    <property type="term" value="C:cytoplasm"/>
    <property type="evidence" value="ECO:0007669"/>
    <property type="project" value="TreeGrafter"/>
</dbReference>
<sequence>MFAYRVNEQISIELLQQHHKEELFDLIDSNREHLRKWLLWVDKRKSAEDLEPIIPIWLKNYADNNGFDAGIRYEGRLVGMIGLHYIDWKNKTTSIGYFLSEDAQSKGIITKCIQSLLCYLFTELGLNRVEIQVAASNCKSRAIPVRLGFTNECIKRQGQWLYDHFEDLVTYSLLASEWNANQDLNASV</sequence>
<dbReference type="Proteomes" id="UP001431131">
    <property type="component" value="Unassembled WGS sequence"/>
</dbReference>
<gene>
    <name evidence="2" type="ORF">MJG50_04895</name>
</gene>
<dbReference type="PANTHER" id="PTHR43441:SF12">
    <property type="entry name" value="RIBOSOMAL N-ACETYLTRANSFERASE YDAF-RELATED"/>
    <property type="match status" value="1"/>
</dbReference>
<dbReference type="EMBL" id="JAKTTI010000004">
    <property type="protein sequence ID" value="MCH1624654.1"/>
    <property type="molecule type" value="Genomic_DNA"/>
</dbReference>
<feature type="domain" description="N-acetyltransferase" evidence="1">
    <location>
        <begin position="21"/>
        <end position="172"/>
    </location>
</feature>
<dbReference type="GO" id="GO:1990189">
    <property type="term" value="F:protein N-terminal-serine acetyltransferase activity"/>
    <property type="evidence" value="ECO:0007669"/>
    <property type="project" value="TreeGrafter"/>
</dbReference>
<dbReference type="SUPFAM" id="SSF55729">
    <property type="entry name" value="Acyl-CoA N-acyltransferases (Nat)"/>
    <property type="match status" value="1"/>
</dbReference>
<evidence type="ECO:0000313" key="3">
    <source>
        <dbReference type="Proteomes" id="UP001431131"/>
    </source>
</evidence>
<dbReference type="InterPro" id="IPR000182">
    <property type="entry name" value="GNAT_dom"/>
</dbReference>
<dbReference type="Pfam" id="PF13302">
    <property type="entry name" value="Acetyltransf_3"/>
    <property type="match status" value="1"/>
</dbReference>
<dbReference type="InterPro" id="IPR051908">
    <property type="entry name" value="Ribosomal_N-acetyltransferase"/>
</dbReference>
<dbReference type="RefSeq" id="WP_240253238.1">
    <property type="nucleotide sequence ID" value="NZ_JAKTTI010000004.1"/>
</dbReference>
<organism evidence="2 3">
    <name type="scientific">Fredinandcohnia quinoae</name>
    <dbReference type="NCBI Taxonomy" id="2918902"/>
    <lineage>
        <taxon>Bacteria</taxon>
        <taxon>Bacillati</taxon>
        <taxon>Bacillota</taxon>
        <taxon>Bacilli</taxon>
        <taxon>Bacillales</taxon>
        <taxon>Bacillaceae</taxon>
        <taxon>Fredinandcohnia</taxon>
    </lineage>
</organism>
<proteinExistence type="predicted"/>
<dbReference type="InterPro" id="IPR016181">
    <property type="entry name" value="Acyl_CoA_acyltransferase"/>
</dbReference>
<evidence type="ECO:0000313" key="2">
    <source>
        <dbReference type="EMBL" id="MCH1624654.1"/>
    </source>
</evidence>